<feature type="compositionally biased region" description="Basic residues" evidence="1">
    <location>
        <begin position="186"/>
        <end position="199"/>
    </location>
</feature>
<protein>
    <submittedName>
        <fullName evidence="2">Uncharacterized protein</fullName>
    </submittedName>
</protein>
<dbReference type="Proteomes" id="UP001178507">
    <property type="component" value="Unassembled WGS sequence"/>
</dbReference>
<proteinExistence type="predicted"/>
<sequence length="199" mass="21971">MLVLCSNKAVCVSASFDPASALQVYTDVLKKEKETLADGLLLEEKLDTAKRKTKMGLLDPVATQKNMDILPGYGSLTDFCQNFGFLRHPVSGRFVPHDECGSQLPCPSWPASKEHSQVSQASPGSSVSVALRRPTLSKLGCEALISCRSSPVLANSVSLGQPERWDRRQRLEQMLQSADGEWPRLPRGRPSHRPRSAWR</sequence>
<accession>A0AA36MHJ1</accession>
<feature type="region of interest" description="Disordered" evidence="1">
    <location>
        <begin position="176"/>
        <end position="199"/>
    </location>
</feature>
<organism evidence="2 3">
    <name type="scientific">Effrenium voratum</name>
    <dbReference type="NCBI Taxonomy" id="2562239"/>
    <lineage>
        <taxon>Eukaryota</taxon>
        <taxon>Sar</taxon>
        <taxon>Alveolata</taxon>
        <taxon>Dinophyceae</taxon>
        <taxon>Suessiales</taxon>
        <taxon>Symbiodiniaceae</taxon>
        <taxon>Effrenium</taxon>
    </lineage>
</organism>
<name>A0AA36MHJ1_9DINO</name>
<gene>
    <name evidence="2" type="ORF">EVOR1521_LOCUS2433</name>
</gene>
<evidence type="ECO:0000313" key="2">
    <source>
        <dbReference type="EMBL" id="CAJ1372329.1"/>
    </source>
</evidence>
<comment type="caution">
    <text evidence="2">The sequence shown here is derived from an EMBL/GenBank/DDBJ whole genome shotgun (WGS) entry which is preliminary data.</text>
</comment>
<reference evidence="2" key="1">
    <citation type="submission" date="2023-08" db="EMBL/GenBank/DDBJ databases">
        <authorList>
            <person name="Chen Y."/>
            <person name="Shah S."/>
            <person name="Dougan E. K."/>
            <person name="Thang M."/>
            <person name="Chan C."/>
        </authorList>
    </citation>
    <scope>NUCLEOTIDE SEQUENCE</scope>
</reference>
<dbReference type="EMBL" id="CAUJNA010000128">
    <property type="protein sequence ID" value="CAJ1372329.1"/>
    <property type="molecule type" value="Genomic_DNA"/>
</dbReference>
<keyword evidence="3" id="KW-1185">Reference proteome</keyword>
<dbReference type="AlphaFoldDB" id="A0AA36MHJ1"/>
<evidence type="ECO:0000313" key="3">
    <source>
        <dbReference type="Proteomes" id="UP001178507"/>
    </source>
</evidence>
<evidence type="ECO:0000256" key="1">
    <source>
        <dbReference type="SAM" id="MobiDB-lite"/>
    </source>
</evidence>